<organism evidence="4 5">
    <name type="scientific">Chengkuizengella axinellae</name>
    <dbReference type="NCBI Taxonomy" id="3064388"/>
    <lineage>
        <taxon>Bacteria</taxon>
        <taxon>Bacillati</taxon>
        <taxon>Bacillota</taxon>
        <taxon>Bacilli</taxon>
        <taxon>Bacillales</taxon>
        <taxon>Paenibacillaceae</taxon>
        <taxon>Chengkuizengella</taxon>
    </lineage>
</organism>
<proteinExistence type="predicted"/>
<reference evidence="4 5" key="1">
    <citation type="submission" date="2023-08" db="EMBL/GenBank/DDBJ databases">
        <authorList>
            <person name="Park J.-S."/>
        </authorList>
    </citation>
    <scope>NUCLEOTIDE SEQUENCE [LARGE SCALE GENOMIC DNA]</scope>
    <source>
        <strain evidence="4 5">2205SS18-9</strain>
    </source>
</reference>
<dbReference type="Proteomes" id="UP001231941">
    <property type="component" value="Unassembled WGS sequence"/>
</dbReference>
<gene>
    <name evidence="4" type="ORF">Q5Y73_14075</name>
</gene>
<dbReference type="PROSITE" id="PS51272">
    <property type="entry name" value="SLH"/>
    <property type="match status" value="2"/>
</dbReference>
<dbReference type="EMBL" id="JAVAMP010000006">
    <property type="protein sequence ID" value="MDP5275240.1"/>
    <property type="molecule type" value="Genomic_DNA"/>
</dbReference>
<accession>A0ABT9J0Z0</accession>
<evidence type="ECO:0000313" key="5">
    <source>
        <dbReference type="Proteomes" id="UP001231941"/>
    </source>
</evidence>
<dbReference type="PANTHER" id="PTHR43308">
    <property type="entry name" value="OUTER MEMBRANE PROTEIN ALPHA-RELATED"/>
    <property type="match status" value="1"/>
</dbReference>
<name>A0ABT9J0Z0_9BACL</name>
<feature type="region of interest" description="Disordered" evidence="1">
    <location>
        <begin position="216"/>
        <end position="240"/>
    </location>
</feature>
<dbReference type="InterPro" id="IPR051465">
    <property type="entry name" value="Cell_Envelope_Struct_Comp"/>
</dbReference>
<keyword evidence="5" id="KW-1185">Reference proteome</keyword>
<evidence type="ECO:0000256" key="2">
    <source>
        <dbReference type="SAM" id="SignalP"/>
    </source>
</evidence>
<dbReference type="RefSeq" id="WP_305992549.1">
    <property type="nucleotide sequence ID" value="NZ_JAVAMP010000006.1"/>
</dbReference>
<feature type="domain" description="SLH" evidence="3">
    <location>
        <begin position="24"/>
        <end position="87"/>
    </location>
</feature>
<dbReference type="InterPro" id="IPR001119">
    <property type="entry name" value="SLH_dom"/>
</dbReference>
<feature type="signal peptide" evidence="2">
    <location>
        <begin position="1"/>
        <end position="24"/>
    </location>
</feature>
<sequence length="509" mass="57196">MIKLIKYILILTFVFLVVSTSAIAGASSFTDTKSHWAESSIEKMSEEGHIGGYPDGSFKPEGQITRAEFTAILTRIVGIDEVKNPFQDANDAKWADGIIGGAEEVGMIEKSEYGSNFNPNTPITRLEMAKMIARAFVLEDEYEGKFDTYISYDQNDLIFKDAKDIKDKDAQYVAFATDLEIIGGYPDKTFKPSNQATRAEAVVMLLRFMDNDIDDSGSTSGSGDIHPNPDDSVSENPAYDPNLSEVNQWINTTRISPSYLKYRAWIKADIENGTARPRDVHDFRFNVEELLWNYYQGEIPLNSYEEEVMERIAHSKDEPSWEDMSEYDKARYSSYSGDISEAMLLSFSFDKNDNLDWVVVRPVGMRHAFKITVDDPLGSVVLNRAWAGRQDDKFDAVFAEVATPQLLNQIIETGAVIGVYQNSNPDDVPDHMGLPALAEDWNLREREIRRTHSDNVVKTIYGGDFALEIGGIFKTNADIVSGSTIIPKEFLEIKPYTKGSVKTNPLELY</sequence>
<feature type="domain" description="SLH" evidence="3">
    <location>
        <begin position="156"/>
        <end position="219"/>
    </location>
</feature>
<comment type="caution">
    <text evidence="4">The sequence shown here is derived from an EMBL/GenBank/DDBJ whole genome shotgun (WGS) entry which is preliminary data.</text>
</comment>
<dbReference type="Pfam" id="PF00395">
    <property type="entry name" value="SLH"/>
    <property type="match status" value="3"/>
</dbReference>
<feature type="chain" id="PRO_5047217960" evidence="2">
    <location>
        <begin position="25"/>
        <end position="509"/>
    </location>
</feature>
<dbReference type="PANTHER" id="PTHR43308:SF5">
    <property type="entry name" value="S-LAYER PROTEIN _ PEPTIDOGLYCAN ENDO-BETA-N-ACETYLGLUCOSAMINIDASE"/>
    <property type="match status" value="1"/>
</dbReference>
<evidence type="ECO:0000313" key="4">
    <source>
        <dbReference type="EMBL" id="MDP5275240.1"/>
    </source>
</evidence>
<evidence type="ECO:0000259" key="3">
    <source>
        <dbReference type="PROSITE" id="PS51272"/>
    </source>
</evidence>
<keyword evidence="2" id="KW-0732">Signal</keyword>
<protein>
    <submittedName>
        <fullName evidence="4">S-layer homology domain-containing protein</fullName>
    </submittedName>
</protein>
<evidence type="ECO:0000256" key="1">
    <source>
        <dbReference type="SAM" id="MobiDB-lite"/>
    </source>
</evidence>
<feature type="compositionally biased region" description="Low complexity" evidence="1">
    <location>
        <begin position="216"/>
        <end position="225"/>
    </location>
</feature>